<dbReference type="InterPro" id="IPR036291">
    <property type="entry name" value="NAD(P)-bd_dom_sf"/>
</dbReference>
<comment type="caution">
    <text evidence="4">The sequence shown here is derived from an EMBL/GenBank/DDBJ whole genome shotgun (WGS) entry which is preliminary data.</text>
</comment>
<name>A0A1E3H7U8_9HYPH</name>
<dbReference type="Pfam" id="PF02826">
    <property type="entry name" value="2-Hacid_dh_C"/>
    <property type="match status" value="1"/>
</dbReference>
<sequence length="313" mass="33484">MTMLLALRGVTIETWRDALAAAAPDLPVVVAGEACDPATIRYALVWKPQPGLLADLPNLQAIFSLGAGVDHLMGDPTLPGAPVVRVVDPDLTGRMTEWVVLQVLMHHRRQRLYDRQQRDRVWRDLSQPAAREIRVGVMGLGVLGLDAAKALMALGFDVAGWSRTVKGELDFPAFHGEAGLDLFLARTDILVVLLPLTPDTRGLLDGALLAKLAQGGRLGGPVLINAGRGGLQVETDILAALQAGTLVGGSLDVFQTEPLPADSPLWADDRLVITPHVAAESDPMAIGRYVASQIAGFERGEPLQNVVDRSRGY</sequence>
<dbReference type="Proteomes" id="UP000094622">
    <property type="component" value="Unassembled WGS sequence"/>
</dbReference>
<dbReference type="CDD" id="cd12164">
    <property type="entry name" value="GDH_like_2"/>
    <property type="match status" value="1"/>
</dbReference>
<dbReference type="PANTHER" id="PTHR43333:SF1">
    <property type="entry name" value="D-ISOMER SPECIFIC 2-HYDROXYACID DEHYDROGENASE NAD-BINDING DOMAIN-CONTAINING PROTEIN"/>
    <property type="match status" value="1"/>
</dbReference>
<keyword evidence="2" id="KW-0520">NAD</keyword>
<dbReference type="PANTHER" id="PTHR43333">
    <property type="entry name" value="2-HACID_DH_C DOMAIN-CONTAINING PROTEIN"/>
    <property type="match status" value="1"/>
</dbReference>
<evidence type="ECO:0000313" key="4">
    <source>
        <dbReference type="EMBL" id="ODN72384.1"/>
    </source>
</evidence>
<dbReference type="EC" id="1.1.1.79" evidence="4"/>
<proteinExistence type="predicted"/>
<gene>
    <name evidence="4" type="primary">ghrA</name>
    <name evidence="4" type="ORF">A6302_00311</name>
</gene>
<accession>A0A1E3H7U8</accession>
<dbReference type="GO" id="GO:0030267">
    <property type="term" value="F:glyoxylate reductase (NADPH) activity"/>
    <property type="evidence" value="ECO:0007669"/>
    <property type="project" value="UniProtKB-EC"/>
</dbReference>
<dbReference type="SUPFAM" id="SSF51735">
    <property type="entry name" value="NAD(P)-binding Rossmann-fold domains"/>
    <property type="match status" value="1"/>
</dbReference>
<dbReference type="Gene3D" id="3.40.50.720">
    <property type="entry name" value="NAD(P)-binding Rossmann-like Domain"/>
    <property type="match status" value="2"/>
</dbReference>
<dbReference type="InterPro" id="IPR006140">
    <property type="entry name" value="D-isomer_DH_NAD-bd"/>
</dbReference>
<evidence type="ECO:0000259" key="3">
    <source>
        <dbReference type="Pfam" id="PF02826"/>
    </source>
</evidence>
<dbReference type="AlphaFoldDB" id="A0A1E3H7U8"/>
<keyword evidence="5" id="KW-1185">Reference proteome</keyword>
<reference evidence="4 5" key="1">
    <citation type="submission" date="2016-07" db="EMBL/GenBank/DDBJ databases">
        <title>Draft Genome Sequence of Methylobrevis pamukkalensis PK2.</title>
        <authorList>
            <person name="Vasilenko O.V."/>
            <person name="Doronina N.V."/>
            <person name="Shmareva M.N."/>
            <person name="Tarlachkov S.V."/>
            <person name="Mustakhimov I."/>
            <person name="Trotsenko Y.A."/>
        </authorList>
    </citation>
    <scope>NUCLEOTIDE SEQUENCE [LARGE SCALE GENOMIC DNA]</scope>
    <source>
        <strain evidence="4 5">PK2</strain>
    </source>
</reference>
<keyword evidence="1 4" id="KW-0560">Oxidoreductase</keyword>
<evidence type="ECO:0000313" key="5">
    <source>
        <dbReference type="Proteomes" id="UP000094622"/>
    </source>
</evidence>
<dbReference type="EMBL" id="MCRJ01000003">
    <property type="protein sequence ID" value="ODN72384.1"/>
    <property type="molecule type" value="Genomic_DNA"/>
</dbReference>
<dbReference type="PATRIC" id="fig|1439726.3.peg.327"/>
<dbReference type="GO" id="GO:0051287">
    <property type="term" value="F:NAD binding"/>
    <property type="evidence" value="ECO:0007669"/>
    <property type="project" value="InterPro"/>
</dbReference>
<keyword evidence="4" id="KW-0670">Pyruvate</keyword>
<evidence type="ECO:0000256" key="2">
    <source>
        <dbReference type="ARBA" id="ARBA00023027"/>
    </source>
</evidence>
<dbReference type="OrthoDB" id="9787219at2"/>
<protein>
    <submittedName>
        <fullName evidence="4">Glyoxylate/hydroxypyruvate reductase A</fullName>
        <ecNumber evidence="4">1.1.1.79</ecNumber>
    </submittedName>
</protein>
<feature type="domain" description="D-isomer specific 2-hydroxyacid dehydrogenase NAD-binding" evidence="3">
    <location>
        <begin position="102"/>
        <end position="278"/>
    </location>
</feature>
<organism evidence="4 5">
    <name type="scientific">Methylobrevis pamukkalensis</name>
    <dbReference type="NCBI Taxonomy" id="1439726"/>
    <lineage>
        <taxon>Bacteria</taxon>
        <taxon>Pseudomonadati</taxon>
        <taxon>Pseudomonadota</taxon>
        <taxon>Alphaproteobacteria</taxon>
        <taxon>Hyphomicrobiales</taxon>
        <taxon>Pleomorphomonadaceae</taxon>
        <taxon>Methylobrevis</taxon>
    </lineage>
</organism>
<dbReference type="RefSeq" id="WP_069305538.1">
    <property type="nucleotide sequence ID" value="NZ_MCRJ01000003.1"/>
</dbReference>
<evidence type="ECO:0000256" key="1">
    <source>
        <dbReference type="ARBA" id="ARBA00023002"/>
    </source>
</evidence>